<dbReference type="Proteomes" id="UP001320420">
    <property type="component" value="Unassembled WGS sequence"/>
</dbReference>
<dbReference type="AlphaFoldDB" id="A0AAN9UUI9"/>
<dbReference type="PANTHER" id="PTHR37846">
    <property type="entry name" value="YALI0B21296P"/>
    <property type="match status" value="1"/>
</dbReference>
<dbReference type="InterPro" id="IPR056136">
    <property type="entry name" value="DUF7719"/>
</dbReference>
<proteinExistence type="predicted"/>
<name>A0AAN9UUI9_9PEZI</name>
<evidence type="ECO:0000313" key="5">
    <source>
        <dbReference type="Proteomes" id="UP001320420"/>
    </source>
</evidence>
<dbReference type="PANTHER" id="PTHR37846:SF1">
    <property type="entry name" value="DEACETYLASE-LIKE PROTEIN"/>
    <property type="match status" value="1"/>
</dbReference>
<reference evidence="4 5" key="1">
    <citation type="submission" date="2024-02" db="EMBL/GenBank/DDBJ databases">
        <title>De novo assembly and annotation of 12 fungi associated with fruit tree decline syndrome in Ontario, Canada.</title>
        <authorList>
            <person name="Sulman M."/>
            <person name="Ellouze W."/>
            <person name="Ilyukhin E."/>
        </authorList>
    </citation>
    <scope>NUCLEOTIDE SEQUENCE [LARGE SCALE GENOMIC DNA]</scope>
    <source>
        <strain evidence="4 5">M11/M66-122</strain>
    </source>
</reference>
<gene>
    <name evidence="4" type="ORF">SLS62_003819</name>
</gene>
<organism evidence="4 5">
    <name type="scientific">Diatrype stigma</name>
    <dbReference type="NCBI Taxonomy" id="117547"/>
    <lineage>
        <taxon>Eukaryota</taxon>
        <taxon>Fungi</taxon>
        <taxon>Dikarya</taxon>
        <taxon>Ascomycota</taxon>
        <taxon>Pezizomycotina</taxon>
        <taxon>Sordariomycetes</taxon>
        <taxon>Xylariomycetidae</taxon>
        <taxon>Xylariales</taxon>
        <taxon>Diatrypaceae</taxon>
        <taxon>Diatrype</taxon>
    </lineage>
</organism>
<feature type="domain" description="DUF7719" evidence="3">
    <location>
        <begin position="153"/>
        <end position="221"/>
    </location>
</feature>
<keyword evidence="2" id="KW-1133">Transmembrane helix</keyword>
<keyword evidence="5" id="KW-1185">Reference proteome</keyword>
<comment type="caution">
    <text evidence="4">The sequence shown here is derived from an EMBL/GenBank/DDBJ whole genome shotgun (WGS) entry which is preliminary data.</text>
</comment>
<feature type="compositionally biased region" description="Basic and acidic residues" evidence="1">
    <location>
        <begin position="36"/>
        <end position="45"/>
    </location>
</feature>
<protein>
    <recommendedName>
        <fullName evidence="3">DUF7719 domain-containing protein</fullName>
    </recommendedName>
</protein>
<feature type="region of interest" description="Disordered" evidence="1">
    <location>
        <begin position="36"/>
        <end position="73"/>
    </location>
</feature>
<evidence type="ECO:0000256" key="2">
    <source>
        <dbReference type="SAM" id="Phobius"/>
    </source>
</evidence>
<accession>A0AAN9UUI9</accession>
<keyword evidence="2" id="KW-0812">Transmembrane</keyword>
<feature type="compositionally biased region" description="Acidic residues" evidence="1">
    <location>
        <begin position="58"/>
        <end position="71"/>
    </location>
</feature>
<dbReference type="Pfam" id="PF24841">
    <property type="entry name" value="DUF7719"/>
    <property type="match status" value="1"/>
</dbReference>
<feature type="transmembrane region" description="Helical" evidence="2">
    <location>
        <begin position="152"/>
        <end position="170"/>
    </location>
</feature>
<dbReference type="EMBL" id="JAKJXP020000022">
    <property type="protein sequence ID" value="KAK7754241.1"/>
    <property type="molecule type" value="Genomic_DNA"/>
</dbReference>
<feature type="region of interest" description="Disordered" evidence="1">
    <location>
        <begin position="1"/>
        <end position="24"/>
    </location>
</feature>
<sequence>MVRTRKERKADTIPFRQPDRSGPTEATLLDLAQERNLFDEADRRQGKPRKRRVSQGGDADDEDEDENDDAEIPPTVERVMETVLWSISLAMLHFAFDVLVQRQYAMQISWHQIVTRTLQAFVVFSILFYVLHPHKSAPIMVPRLPLKYQNPIRQTIFLVASTYTGCYLIHITNEYGYMAVLKRSPPLGCLWIWSVIELNLSFAVLSLAFTAGFFVQGGYTIR</sequence>
<keyword evidence="2" id="KW-0472">Membrane</keyword>
<evidence type="ECO:0000259" key="3">
    <source>
        <dbReference type="Pfam" id="PF24841"/>
    </source>
</evidence>
<evidence type="ECO:0000313" key="4">
    <source>
        <dbReference type="EMBL" id="KAK7754241.1"/>
    </source>
</evidence>
<feature type="transmembrane region" description="Helical" evidence="2">
    <location>
        <begin position="190"/>
        <end position="215"/>
    </location>
</feature>
<evidence type="ECO:0000256" key="1">
    <source>
        <dbReference type="SAM" id="MobiDB-lite"/>
    </source>
</evidence>